<sequence>MVGRWNWVTAAFTVPVLLRSPSFHAGVRRVHRVLDQRQNGPPPDEPLRPGEATEEQGVRRGGFIKYFFEEMGNQALGRPTPDDDPLGGGNSLEDKSKSTSKHSKRQEERQPTTGKWKRG</sequence>
<protein>
    <submittedName>
        <fullName evidence="2">Uncharacterized protein</fullName>
    </submittedName>
</protein>
<organism evidence="2 3">
    <name type="scientific">Apiospora aurea</name>
    <dbReference type="NCBI Taxonomy" id="335848"/>
    <lineage>
        <taxon>Eukaryota</taxon>
        <taxon>Fungi</taxon>
        <taxon>Dikarya</taxon>
        <taxon>Ascomycota</taxon>
        <taxon>Pezizomycotina</taxon>
        <taxon>Sordariomycetes</taxon>
        <taxon>Xylariomycetidae</taxon>
        <taxon>Amphisphaeriales</taxon>
        <taxon>Apiosporaceae</taxon>
        <taxon>Apiospora</taxon>
    </lineage>
</organism>
<evidence type="ECO:0000313" key="3">
    <source>
        <dbReference type="Proteomes" id="UP001391051"/>
    </source>
</evidence>
<evidence type="ECO:0000313" key="2">
    <source>
        <dbReference type="EMBL" id="KAK7941597.1"/>
    </source>
</evidence>
<accession>A0ABR1PX40</accession>
<reference evidence="2 3" key="1">
    <citation type="submission" date="2023-01" db="EMBL/GenBank/DDBJ databases">
        <title>Analysis of 21 Apiospora genomes using comparative genomics revels a genus with tremendous synthesis potential of carbohydrate active enzymes and secondary metabolites.</title>
        <authorList>
            <person name="Sorensen T."/>
        </authorList>
    </citation>
    <scope>NUCLEOTIDE SEQUENCE [LARGE SCALE GENOMIC DNA]</scope>
    <source>
        <strain evidence="2 3">CBS 24483</strain>
    </source>
</reference>
<evidence type="ECO:0000256" key="1">
    <source>
        <dbReference type="SAM" id="MobiDB-lite"/>
    </source>
</evidence>
<comment type="caution">
    <text evidence="2">The sequence shown here is derived from an EMBL/GenBank/DDBJ whole genome shotgun (WGS) entry which is preliminary data.</text>
</comment>
<dbReference type="RefSeq" id="XP_066694349.1">
    <property type="nucleotide sequence ID" value="XM_066850206.1"/>
</dbReference>
<proteinExistence type="predicted"/>
<name>A0ABR1PX40_9PEZI</name>
<dbReference type="EMBL" id="JAQQWE010000009">
    <property type="protein sequence ID" value="KAK7941597.1"/>
    <property type="molecule type" value="Genomic_DNA"/>
</dbReference>
<keyword evidence="3" id="KW-1185">Reference proteome</keyword>
<gene>
    <name evidence="2" type="ORF">PG986_013984</name>
</gene>
<dbReference type="Proteomes" id="UP001391051">
    <property type="component" value="Unassembled WGS sequence"/>
</dbReference>
<feature type="region of interest" description="Disordered" evidence="1">
    <location>
        <begin position="33"/>
        <end position="119"/>
    </location>
</feature>
<dbReference type="GeneID" id="92083268"/>